<dbReference type="SUPFAM" id="SSF52058">
    <property type="entry name" value="L domain-like"/>
    <property type="match status" value="1"/>
</dbReference>
<dbReference type="PANTHER" id="PTHR36766:SF51">
    <property type="entry name" value="DISEASE RESISTANCE RPP13-LIKE PROTEIN 1"/>
    <property type="match status" value="1"/>
</dbReference>
<comment type="caution">
    <text evidence="4">The sequence shown here is derived from an EMBL/GenBank/DDBJ whole genome shotgun (WGS) entry which is preliminary data.</text>
</comment>
<dbReference type="InterPro" id="IPR032675">
    <property type="entry name" value="LRR_dom_sf"/>
</dbReference>
<organism evidence="4 5">
    <name type="scientific">Malus baccata</name>
    <name type="common">Siberian crab apple</name>
    <name type="synonym">Pyrus baccata</name>
    <dbReference type="NCBI Taxonomy" id="106549"/>
    <lineage>
        <taxon>Eukaryota</taxon>
        <taxon>Viridiplantae</taxon>
        <taxon>Streptophyta</taxon>
        <taxon>Embryophyta</taxon>
        <taxon>Tracheophyta</taxon>
        <taxon>Spermatophyta</taxon>
        <taxon>Magnoliopsida</taxon>
        <taxon>eudicotyledons</taxon>
        <taxon>Gunneridae</taxon>
        <taxon>Pentapetalae</taxon>
        <taxon>rosids</taxon>
        <taxon>fabids</taxon>
        <taxon>Rosales</taxon>
        <taxon>Rosaceae</taxon>
        <taxon>Amygdaloideae</taxon>
        <taxon>Maleae</taxon>
        <taxon>Malus</taxon>
    </lineage>
</organism>
<reference evidence="4 5" key="1">
    <citation type="journal article" date="2019" name="G3 (Bethesda)">
        <title>Sequencing of a Wild Apple (Malus baccata) Genome Unravels the Differences Between Cultivated and Wild Apple Species Regarding Disease Resistance and Cold Tolerance.</title>
        <authorList>
            <person name="Chen X."/>
        </authorList>
    </citation>
    <scope>NUCLEOTIDE SEQUENCE [LARGE SCALE GENOMIC DNA]</scope>
    <source>
        <strain evidence="5">cv. Shandingzi</strain>
        <tissue evidence="4">Leaves</tissue>
    </source>
</reference>
<gene>
    <name evidence="4" type="ORF">C1H46_018927</name>
</gene>
<sequence>MLHISKLENAVNAGEANLKGKEMIEKVVYEWSNNDVNFHDEAAAKQVLEDLEPHPKALKELQICHYKGTEFPRWMGLLTNLVSIYLNHCTRSKVLDLRELHKLEQVRLKNMLELEDWNGDFESLKILRIVNCPKLKSCSHRGKTLDFLKIKRSLLRTISGSAIDNNGCDSRLFVHRKFEKGSELKIINCPKLHELPDNCIPKKLEASGCNSEFKIHPFFSMEHLALDACSAHGSLVGLPPRGVIDLRFLVISNISNLICLPDWGLPELGALHVRDCKALEYLSNQNKSFQGFTSLTTLSIHNCPKLVTLPVEGLPTSLKYLSIGSCARLVSFGPADVLQKLDSLHDLYIEDCPALQSLPEGGLPTSLLHLSIQRCPSLVERCGEEDGDWPKIKHIPDLEMRMPSTETATSSPSSSSTAWYHLRLRRFV</sequence>
<feature type="domain" description="R13L1/DRL21-like LRR repeat region" evidence="3">
    <location>
        <begin position="2"/>
        <end position="111"/>
    </location>
</feature>
<dbReference type="Proteomes" id="UP000315295">
    <property type="component" value="Unassembled WGS sequence"/>
</dbReference>
<dbReference type="STRING" id="106549.A0A540MA59"/>
<evidence type="ECO:0000259" key="3">
    <source>
        <dbReference type="Pfam" id="PF25019"/>
    </source>
</evidence>
<evidence type="ECO:0000256" key="2">
    <source>
        <dbReference type="ARBA" id="ARBA00022821"/>
    </source>
</evidence>
<dbReference type="GO" id="GO:0006952">
    <property type="term" value="P:defense response"/>
    <property type="evidence" value="ECO:0007669"/>
    <property type="project" value="UniProtKB-KW"/>
</dbReference>
<dbReference type="EMBL" id="VIEB01000314">
    <property type="protein sequence ID" value="TQD95442.1"/>
    <property type="molecule type" value="Genomic_DNA"/>
</dbReference>
<proteinExistence type="predicted"/>
<dbReference type="AlphaFoldDB" id="A0A540MA59"/>
<name>A0A540MA59_MALBA</name>
<keyword evidence="5" id="KW-1185">Reference proteome</keyword>
<evidence type="ECO:0000256" key="1">
    <source>
        <dbReference type="ARBA" id="ARBA00022614"/>
    </source>
</evidence>
<dbReference type="InterPro" id="IPR056789">
    <property type="entry name" value="LRR_R13L1-DRL21"/>
</dbReference>
<dbReference type="Gene3D" id="3.80.10.10">
    <property type="entry name" value="Ribonuclease Inhibitor"/>
    <property type="match status" value="2"/>
</dbReference>
<dbReference type="PANTHER" id="PTHR36766">
    <property type="entry name" value="PLANT BROAD-SPECTRUM MILDEW RESISTANCE PROTEIN RPW8"/>
    <property type="match status" value="1"/>
</dbReference>
<accession>A0A540MA59</accession>
<evidence type="ECO:0000313" key="5">
    <source>
        <dbReference type="Proteomes" id="UP000315295"/>
    </source>
</evidence>
<protein>
    <recommendedName>
        <fullName evidence="3">R13L1/DRL21-like LRR repeat region domain-containing protein</fullName>
    </recommendedName>
</protein>
<keyword evidence="2" id="KW-0611">Plant defense</keyword>
<dbReference type="Pfam" id="PF25019">
    <property type="entry name" value="LRR_R13L1-DRL21"/>
    <property type="match status" value="1"/>
</dbReference>
<evidence type="ECO:0000313" key="4">
    <source>
        <dbReference type="EMBL" id="TQD95442.1"/>
    </source>
</evidence>
<keyword evidence="1" id="KW-0433">Leucine-rich repeat</keyword>